<dbReference type="PANTHER" id="PTHR23517:SF2">
    <property type="entry name" value="MULTIDRUG RESISTANCE PROTEIN MDTH"/>
    <property type="match status" value="1"/>
</dbReference>
<feature type="transmembrane region" description="Helical" evidence="7">
    <location>
        <begin position="353"/>
        <end position="373"/>
    </location>
</feature>
<dbReference type="InterPro" id="IPR036259">
    <property type="entry name" value="MFS_trans_sf"/>
</dbReference>
<keyword evidence="4 7" id="KW-0812">Transmembrane</keyword>
<comment type="subcellular location">
    <subcellularLocation>
        <location evidence="1">Cell membrane</location>
        <topology evidence="1">Multi-pass membrane protein</topology>
    </subcellularLocation>
</comment>
<evidence type="ECO:0000256" key="2">
    <source>
        <dbReference type="ARBA" id="ARBA00022448"/>
    </source>
</evidence>
<feature type="transmembrane region" description="Helical" evidence="7">
    <location>
        <begin position="35"/>
        <end position="55"/>
    </location>
</feature>
<feature type="transmembrane region" description="Helical" evidence="7">
    <location>
        <begin position="233"/>
        <end position="253"/>
    </location>
</feature>
<keyword evidence="2" id="KW-0813">Transport</keyword>
<sequence length="377" mass="38870">MIAGMLINRLGGFLQVFLVLYLIERGNSAGQAGAALGANGVGAIAGVLAGGWLTARFGARTTIVASMTATAVLTAALPYVGGYVFVVVVVALVGVTSQVYRPASAEVISRLIPEERQVMVFAMYRLATNIGTAAAPLIGIALVAISYEVLFWGEAVAALGCALVVLIALRDMADGHGSSGREQITGPRSGYLALIRDGRFLVFLFGILGYATVYSQYLSTLPLTVRANGMHEAVYGVLVSTNAVIVIACELLVTRYVQRWHTRVAVFVGAVLVGLGVAMYALPAGVAVFVVATVIWSLGETVSAPSLVAYPARAQPSAELRSRYLGSSQAAYGIGSAAGPAAGPALWSGIGDAVWLVNGAVAMVAAAAAAAGVRRHR</sequence>
<name>A0ABV9SBU9_9PSEU</name>
<feature type="transmembrane region" description="Helical" evidence="7">
    <location>
        <begin position="121"/>
        <end position="145"/>
    </location>
</feature>
<keyword evidence="3" id="KW-1003">Cell membrane</keyword>
<keyword evidence="5 7" id="KW-1133">Transmembrane helix</keyword>
<accession>A0ABV9SBU9</accession>
<dbReference type="InterPro" id="IPR011701">
    <property type="entry name" value="MFS"/>
</dbReference>
<keyword evidence="6 7" id="KW-0472">Membrane</keyword>
<dbReference type="EMBL" id="JBHSIS010000017">
    <property type="protein sequence ID" value="MFC4857304.1"/>
    <property type="molecule type" value="Genomic_DNA"/>
</dbReference>
<feature type="transmembrane region" description="Helical" evidence="7">
    <location>
        <begin position="265"/>
        <end position="298"/>
    </location>
</feature>
<evidence type="ECO:0000256" key="7">
    <source>
        <dbReference type="SAM" id="Phobius"/>
    </source>
</evidence>
<evidence type="ECO:0000313" key="10">
    <source>
        <dbReference type="Proteomes" id="UP001595859"/>
    </source>
</evidence>
<proteinExistence type="predicted"/>
<comment type="caution">
    <text evidence="9">The sequence shown here is derived from an EMBL/GenBank/DDBJ whole genome shotgun (WGS) entry which is preliminary data.</text>
</comment>
<reference evidence="10" key="1">
    <citation type="journal article" date="2019" name="Int. J. Syst. Evol. Microbiol.">
        <title>The Global Catalogue of Microorganisms (GCM) 10K type strain sequencing project: providing services to taxonomists for standard genome sequencing and annotation.</title>
        <authorList>
            <consortium name="The Broad Institute Genomics Platform"/>
            <consortium name="The Broad Institute Genome Sequencing Center for Infectious Disease"/>
            <person name="Wu L."/>
            <person name="Ma J."/>
        </authorList>
    </citation>
    <scope>NUCLEOTIDE SEQUENCE [LARGE SCALE GENOMIC DNA]</scope>
    <source>
        <strain evidence="10">ZS-22-S1</strain>
    </source>
</reference>
<dbReference type="InterPro" id="IPR050171">
    <property type="entry name" value="MFS_Transporters"/>
</dbReference>
<dbReference type="PROSITE" id="PS50850">
    <property type="entry name" value="MFS"/>
    <property type="match status" value="1"/>
</dbReference>
<evidence type="ECO:0000256" key="3">
    <source>
        <dbReference type="ARBA" id="ARBA00022475"/>
    </source>
</evidence>
<dbReference type="Proteomes" id="UP001595859">
    <property type="component" value="Unassembled WGS sequence"/>
</dbReference>
<feature type="transmembrane region" description="Helical" evidence="7">
    <location>
        <begin position="190"/>
        <end position="213"/>
    </location>
</feature>
<gene>
    <name evidence="9" type="ORF">ACFPCV_27725</name>
</gene>
<evidence type="ECO:0000256" key="5">
    <source>
        <dbReference type="ARBA" id="ARBA00022989"/>
    </source>
</evidence>
<dbReference type="SUPFAM" id="SSF103473">
    <property type="entry name" value="MFS general substrate transporter"/>
    <property type="match status" value="1"/>
</dbReference>
<dbReference type="InterPro" id="IPR020846">
    <property type="entry name" value="MFS_dom"/>
</dbReference>
<feature type="domain" description="Major facilitator superfamily (MFS) profile" evidence="8">
    <location>
        <begin position="1"/>
        <end position="377"/>
    </location>
</feature>
<keyword evidence="10" id="KW-1185">Reference proteome</keyword>
<evidence type="ECO:0000259" key="8">
    <source>
        <dbReference type="PROSITE" id="PS50850"/>
    </source>
</evidence>
<dbReference type="PANTHER" id="PTHR23517">
    <property type="entry name" value="RESISTANCE PROTEIN MDTM, PUTATIVE-RELATED-RELATED"/>
    <property type="match status" value="1"/>
</dbReference>
<feature type="transmembrane region" description="Helical" evidence="7">
    <location>
        <begin position="75"/>
        <end position="100"/>
    </location>
</feature>
<feature type="transmembrane region" description="Helical" evidence="7">
    <location>
        <begin position="151"/>
        <end position="169"/>
    </location>
</feature>
<feature type="transmembrane region" description="Helical" evidence="7">
    <location>
        <begin position="6"/>
        <end position="23"/>
    </location>
</feature>
<evidence type="ECO:0000256" key="1">
    <source>
        <dbReference type="ARBA" id="ARBA00004651"/>
    </source>
</evidence>
<dbReference type="RefSeq" id="WP_378059289.1">
    <property type="nucleotide sequence ID" value="NZ_JBHSIS010000017.1"/>
</dbReference>
<dbReference type="Pfam" id="PF07690">
    <property type="entry name" value="MFS_1"/>
    <property type="match status" value="1"/>
</dbReference>
<evidence type="ECO:0000313" key="9">
    <source>
        <dbReference type="EMBL" id="MFC4857304.1"/>
    </source>
</evidence>
<protein>
    <submittedName>
        <fullName evidence="9">MFS transporter</fullName>
    </submittedName>
</protein>
<dbReference type="Gene3D" id="1.20.1250.20">
    <property type="entry name" value="MFS general substrate transporter like domains"/>
    <property type="match status" value="1"/>
</dbReference>
<evidence type="ECO:0000256" key="4">
    <source>
        <dbReference type="ARBA" id="ARBA00022692"/>
    </source>
</evidence>
<evidence type="ECO:0000256" key="6">
    <source>
        <dbReference type="ARBA" id="ARBA00023136"/>
    </source>
</evidence>
<organism evidence="9 10">
    <name type="scientific">Actinophytocola glycyrrhizae</name>
    <dbReference type="NCBI Taxonomy" id="2044873"/>
    <lineage>
        <taxon>Bacteria</taxon>
        <taxon>Bacillati</taxon>
        <taxon>Actinomycetota</taxon>
        <taxon>Actinomycetes</taxon>
        <taxon>Pseudonocardiales</taxon>
        <taxon>Pseudonocardiaceae</taxon>
    </lineage>
</organism>